<dbReference type="Pfam" id="PF00462">
    <property type="entry name" value="Glutaredoxin"/>
    <property type="match status" value="1"/>
</dbReference>
<dbReference type="InterPro" id="IPR036249">
    <property type="entry name" value="Thioredoxin-like_sf"/>
</dbReference>
<dbReference type="GO" id="GO:0046872">
    <property type="term" value="F:metal ion binding"/>
    <property type="evidence" value="ECO:0007669"/>
    <property type="project" value="UniProtKB-KW"/>
</dbReference>
<feature type="non-terminal residue" evidence="6">
    <location>
        <position position="1"/>
    </location>
</feature>
<keyword evidence="4" id="KW-0411">Iron-sulfur</keyword>
<organism evidence="6 7">
    <name type="scientific">Trichinella zimbabwensis</name>
    <dbReference type="NCBI Taxonomy" id="268475"/>
    <lineage>
        <taxon>Eukaryota</taxon>
        <taxon>Metazoa</taxon>
        <taxon>Ecdysozoa</taxon>
        <taxon>Nematoda</taxon>
        <taxon>Enoplea</taxon>
        <taxon>Dorylaimia</taxon>
        <taxon>Trichinellida</taxon>
        <taxon>Trichinellidae</taxon>
        <taxon>Trichinella</taxon>
    </lineage>
</organism>
<keyword evidence="6" id="KW-0396">Initiation factor</keyword>
<name>A0A0V1HZ33_9BILA</name>
<proteinExistence type="inferred from homology"/>
<evidence type="ECO:0000256" key="2">
    <source>
        <dbReference type="ARBA" id="ARBA00022723"/>
    </source>
</evidence>
<reference evidence="6 7" key="1">
    <citation type="submission" date="2015-01" db="EMBL/GenBank/DDBJ databases">
        <title>Evolution of Trichinella species and genotypes.</title>
        <authorList>
            <person name="Korhonen P.K."/>
            <person name="Edoardo P."/>
            <person name="Giuseppe L.R."/>
            <person name="Gasser R.B."/>
        </authorList>
    </citation>
    <scope>NUCLEOTIDE SEQUENCE [LARGE SCALE GENOMIC DNA]</scope>
    <source>
        <strain evidence="6">ISS1029</strain>
    </source>
</reference>
<feature type="domain" description="Glutaredoxin" evidence="5">
    <location>
        <begin position="157"/>
        <end position="221"/>
    </location>
</feature>
<evidence type="ECO:0000313" key="6">
    <source>
        <dbReference type="EMBL" id="KRZ15882.1"/>
    </source>
</evidence>
<keyword evidence="2" id="KW-0479">Metal-binding</keyword>
<evidence type="ECO:0000256" key="4">
    <source>
        <dbReference type="ARBA" id="ARBA00023014"/>
    </source>
</evidence>
<dbReference type="PANTHER" id="PTHR12790:SF0">
    <property type="entry name" value="RNA POLYMERASE I-SPECIFIC TRANSCRIPTION INITIATION FACTOR RRN3-RELATED"/>
    <property type="match status" value="1"/>
</dbReference>
<protein>
    <submittedName>
        <fullName evidence="6">RNA polymerase I-specific transcription initiation factor RRN3</fullName>
    </submittedName>
</protein>
<dbReference type="GO" id="GO:0001181">
    <property type="term" value="F:RNA polymerase I general transcription initiation factor activity"/>
    <property type="evidence" value="ECO:0007669"/>
    <property type="project" value="InterPro"/>
</dbReference>
<keyword evidence="6" id="KW-0648">Protein biosynthesis</keyword>
<keyword evidence="3" id="KW-0408">Iron</keyword>
<evidence type="ECO:0000259" key="5">
    <source>
        <dbReference type="Pfam" id="PF00462"/>
    </source>
</evidence>
<dbReference type="InterPro" id="IPR002109">
    <property type="entry name" value="Glutaredoxin"/>
</dbReference>
<dbReference type="InterPro" id="IPR007991">
    <property type="entry name" value="RNA_pol_I_trans_ini_fac_RRN3"/>
</dbReference>
<dbReference type="GO" id="GO:0006361">
    <property type="term" value="P:transcription initiation at RNA polymerase I promoter"/>
    <property type="evidence" value="ECO:0007669"/>
    <property type="project" value="InterPro"/>
</dbReference>
<dbReference type="Gene3D" id="3.40.30.10">
    <property type="entry name" value="Glutaredoxin"/>
    <property type="match status" value="2"/>
</dbReference>
<dbReference type="GO" id="GO:0005634">
    <property type="term" value="C:nucleus"/>
    <property type="evidence" value="ECO:0007669"/>
    <property type="project" value="TreeGrafter"/>
</dbReference>
<accession>A0A0V1HZ33</accession>
<dbReference type="InterPro" id="IPR033658">
    <property type="entry name" value="GRX_PICOT-like"/>
</dbReference>
<comment type="caution">
    <text evidence="6">The sequence shown here is derived from an EMBL/GenBank/DDBJ whole genome shotgun (WGS) entry which is preliminary data.</text>
</comment>
<sequence length="806" mass="93254">LLRFVIPRRSQPMRRANRRIGIFVGSQSHCLIRSIIMDGESLTKIEKLIMEHRCVVFMKGSKEQPKDQCTGEMLRLLDKFCVKYSVCDVNMEEKFADTLALYSGTYRLPLIYINGELFDGDLTGIGRMSHSKFCSTFEPSDGGLNKRIYDLINAFPVMLFMKGTKTQPRCGFSKEMLDVLNQSNVDYATYNILDDNDVREGLKIYSNWHTYPQLYVNGSLIGGLDVVKQMMESNQLEKNAVVPQMTSVLDVKSALQEFLEGNSMNYCSILSILNEAQPEEKELSRVLMGLKLCVSMLVDRSCQKLVSIIFNLDWMKLSKKLIRTHVDILIQLTLADVSCVDNVLMCFVKKLKPVTISPTCTVEDDDNENALKRSIIYTAAHRALKQLFEIYPVCVNRIFTTFVNAYPYHGHHTVILRDYARNLLHSTQYLPHLERNILGLIIEEMTKNDVMHDMSNRPVSCAEGIFEMELDQSEIASNEMSGAHRLLNKLDICLSDLLSFLQNECFFPDGNLNENRTDEMFESLISVFIRSVLPLRSSSVVQFIWFYMCSLREKYYRQFVQLLWECTVSASVSSPLRLNAASYLASFIARANFIPIEEIMKYLLSWTQWIQQYICEQDDVNRSHPQLHCSFYCICQAVFYIFSFRCRELINLTNGYDNLVRLNLHRIVTCELNPLQYCSKHLVRNFANISRNYQLAFCYVTLERNDRLKQLRLVADWNLGNFYPFDPQPLRRSFTFIEDIYKEYDQTLAEQWLTTEQEDSNSGDTVMDDFLDEAEHLSTASLRNSFTYCSSPGFMRIGSEKKSVNE</sequence>
<dbReference type="FunFam" id="3.40.30.10:FF:000012">
    <property type="entry name" value="Monothiol glutaredoxin"/>
    <property type="match status" value="1"/>
</dbReference>
<dbReference type="SUPFAM" id="SSF52833">
    <property type="entry name" value="Thioredoxin-like"/>
    <property type="match status" value="2"/>
</dbReference>
<dbReference type="PANTHER" id="PTHR12790">
    <property type="entry name" value="TRANSCRIPTION INITIATION FACTOR IA RRN3"/>
    <property type="match status" value="1"/>
</dbReference>
<dbReference type="Pfam" id="PF05327">
    <property type="entry name" value="RRN3"/>
    <property type="match status" value="1"/>
</dbReference>
<gene>
    <name evidence="6" type="primary">RRN3</name>
    <name evidence="6" type="ORF">T11_6372</name>
</gene>
<keyword evidence="7" id="KW-1185">Reference proteome</keyword>
<evidence type="ECO:0000256" key="1">
    <source>
        <dbReference type="ARBA" id="ARBA00010098"/>
    </source>
</evidence>
<evidence type="ECO:0000256" key="3">
    <source>
        <dbReference type="ARBA" id="ARBA00023004"/>
    </source>
</evidence>
<dbReference type="AlphaFoldDB" id="A0A0V1HZ33"/>
<dbReference type="GO" id="GO:0051536">
    <property type="term" value="F:iron-sulfur cluster binding"/>
    <property type="evidence" value="ECO:0007669"/>
    <property type="project" value="UniProtKB-KW"/>
</dbReference>
<evidence type="ECO:0000313" key="7">
    <source>
        <dbReference type="Proteomes" id="UP000055024"/>
    </source>
</evidence>
<dbReference type="STRING" id="268475.A0A0V1HZ33"/>
<dbReference type="Proteomes" id="UP000055024">
    <property type="component" value="Unassembled WGS sequence"/>
</dbReference>
<dbReference type="OrthoDB" id="415696at2759"/>
<dbReference type="CDD" id="cd03028">
    <property type="entry name" value="GRX_PICOT_like"/>
    <property type="match status" value="1"/>
</dbReference>
<dbReference type="PROSITE" id="PS51354">
    <property type="entry name" value="GLUTAREDOXIN_2"/>
    <property type="match status" value="2"/>
</dbReference>
<dbReference type="CDD" id="cd02066">
    <property type="entry name" value="GRX_family"/>
    <property type="match status" value="1"/>
</dbReference>
<dbReference type="EMBL" id="JYDP01000014">
    <property type="protein sequence ID" value="KRZ15882.1"/>
    <property type="molecule type" value="Genomic_DNA"/>
</dbReference>
<dbReference type="GO" id="GO:0003743">
    <property type="term" value="F:translation initiation factor activity"/>
    <property type="evidence" value="ECO:0007669"/>
    <property type="project" value="UniProtKB-KW"/>
</dbReference>
<dbReference type="GO" id="GO:0001042">
    <property type="term" value="F:RNA polymerase I core binding"/>
    <property type="evidence" value="ECO:0007669"/>
    <property type="project" value="TreeGrafter"/>
</dbReference>
<comment type="similarity">
    <text evidence="1">Belongs to the RRN3 family.</text>
</comment>